<evidence type="ECO:0000256" key="4">
    <source>
        <dbReference type="RuleBase" id="RU369086"/>
    </source>
</evidence>
<protein>
    <recommendedName>
        <fullName evidence="4">DNA-directed RNA polymerase subunit</fullName>
    </recommendedName>
</protein>
<proteinExistence type="predicted"/>
<dbReference type="AlphaFoldDB" id="A0AAV7G9T1"/>
<evidence type="ECO:0000256" key="1">
    <source>
        <dbReference type="ARBA" id="ARBA00004123"/>
    </source>
</evidence>
<evidence type="ECO:0000313" key="6">
    <source>
        <dbReference type="Proteomes" id="UP000775213"/>
    </source>
</evidence>
<dbReference type="SUPFAM" id="SSF50249">
    <property type="entry name" value="Nucleic acid-binding proteins"/>
    <property type="match status" value="1"/>
</dbReference>
<dbReference type="GO" id="GO:0006352">
    <property type="term" value="P:DNA-templated transcription initiation"/>
    <property type="evidence" value="ECO:0007669"/>
    <property type="project" value="UniProtKB-UniRule"/>
</dbReference>
<comment type="caution">
    <text evidence="5">The sequence shown here is derived from an EMBL/GenBank/DDBJ whole genome shotgun (WGS) entry which is preliminary data.</text>
</comment>
<evidence type="ECO:0000313" key="5">
    <source>
        <dbReference type="EMBL" id="KAH0452479.1"/>
    </source>
</evidence>
<dbReference type="Proteomes" id="UP000775213">
    <property type="component" value="Unassembled WGS sequence"/>
</dbReference>
<comment type="function">
    <text evidence="4">DNA-dependent RNA polymerase which catalyzes the transcription of DNA into RNA using the four ribonucleoside triphosphates as substrates.</text>
</comment>
<keyword evidence="3 4" id="KW-0804">Transcription</keyword>
<organism evidence="5 6">
    <name type="scientific">Dendrobium chrysotoxum</name>
    <name type="common">Orchid</name>
    <dbReference type="NCBI Taxonomy" id="161865"/>
    <lineage>
        <taxon>Eukaryota</taxon>
        <taxon>Viridiplantae</taxon>
        <taxon>Streptophyta</taxon>
        <taxon>Embryophyta</taxon>
        <taxon>Tracheophyta</taxon>
        <taxon>Spermatophyta</taxon>
        <taxon>Magnoliopsida</taxon>
        <taxon>Liliopsida</taxon>
        <taxon>Asparagales</taxon>
        <taxon>Orchidaceae</taxon>
        <taxon>Epidendroideae</taxon>
        <taxon>Malaxideae</taxon>
        <taxon>Dendrobiinae</taxon>
        <taxon>Dendrobium</taxon>
    </lineage>
</organism>
<dbReference type="GO" id="GO:0003697">
    <property type="term" value="F:single-stranded DNA binding"/>
    <property type="evidence" value="ECO:0007669"/>
    <property type="project" value="TreeGrafter"/>
</dbReference>
<dbReference type="InterPro" id="IPR036898">
    <property type="entry name" value="RNA_pol_Rpb7-like_N_sf"/>
</dbReference>
<dbReference type="GO" id="GO:0003727">
    <property type="term" value="F:single-stranded RNA binding"/>
    <property type="evidence" value="ECO:0007669"/>
    <property type="project" value="TreeGrafter"/>
</dbReference>
<sequence length="245" mass="28084">MGIMGWCQWLWENDCPTLQWLWPDVLINPDLSILALLSQCFSFKVGSSFPTFRMEIVLSFKTFHILLKMVFLEIKMQEDVVVPFRMLTFTSLPPRGVILLNLLKKIYGRKASEDNGYYIAVTSLNTISELQINEVTGDAFLPVYFNCTTVKPCIGEILIGTVITIMESGIFLKSGPMKDIYLSKIMMEGYENSLSEEPMFIKVKGLSYMKIGTKVRFRIFDIKWIKSLKVFHIMVTILGDYLGPL</sequence>
<accession>A0AAV7G9T1</accession>
<dbReference type="SUPFAM" id="SSF88798">
    <property type="entry name" value="N-terminal, heterodimerisation domain of RBP7 (RpoE)"/>
    <property type="match status" value="1"/>
</dbReference>
<dbReference type="InterPro" id="IPR012340">
    <property type="entry name" value="NA-bd_OB-fold"/>
</dbReference>
<evidence type="ECO:0000256" key="3">
    <source>
        <dbReference type="ARBA" id="ARBA00023163"/>
    </source>
</evidence>
<comment type="subcellular location">
    <subcellularLocation>
        <location evidence="1 4">Nucleus</location>
    </subcellularLocation>
</comment>
<dbReference type="Gene3D" id="3.30.1490.120">
    <property type="entry name" value="RNA polymerase Rpb7-like, N-terminal domain"/>
    <property type="match status" value="1"/>
</dbReference>
<evidence type="ECO:0000256" key="2">
    <source>
        <dbReference type="ARBA" id="ARBA00022478"/>
    </source>
</evidence>
<name>A0AAV7G9T1_DENCH</name>
<keyword evidence="6" id="KW-1185">Reference proteome</keyword>
<dbReference type="GO" id="GO:0000428">
    <property type="term" value="C:DNA-directed RNA polymerase complex"/>
    <property type="evidence" value="ECO:0007669"/>
    <property type="project" value="UniProtKB-KW"/>
</dbReference>
<dbReference type="PANTHER" id="PTHR12709">
    <property type="entry name" value="DNA-DIRECTED RNA POLYMERASE II, III"/>
    <property type="match status" value="1"/>
</dbReference>
<keyword evidence="4" id="KW-0539">Nucleus</keyword>
<dbReference type="InterPro" id="IPR045113">
    <property type="entry name" value="Rpb7-like"/>
</dbReference>
<keyword evidence="2 4" id="KW-0240">DNA-directed RNA polymerase</keyword>
<dbReference type="Gene3D" id="2.40.50.140">
    <property type="entry name" value="Nucleic acid-binding proteins"/>
    <property type="match status" value="1"/>
</dbReference>
<dbReference type="GO" id="GO:0005634">
    <property type="term" value="C:nucleus"/>
    <property type="evidence" value="ECO:0007669"/>
    <property type="project" value="UniProtKB-SubCell"/>
</dbReference>
<reference evidence="5 6" key="1">
    <citation type="journal article" date="2021" name="Hortic Res">
        <title>Chromosome-scale assembly of the Dendrobium chrysotoxum genome enhances the understanding of orchid evolution.</title>
        <authorList>
            <person name="Zhang Y."/>
            <person name="Zhang G.Q."/>
            <person name="Zhang D."/>
            <person name="Liu X.D."/>
            <person name="Xu X.Y."/>
            <person name="Sun W.H."/>
            <person name="Yu X."/>
            <person name="Zhu X."/>
            <person name="Wang Z.W."/>
            <person name="Zhao X."/>
            <person name="Zhong W.Y."/>
            <person name="Chen H."/>
            <person name="Yin W.L."/>
            <person name="Huang T."/>
            <person name="Niu S.C."/>
            <person name="Liu Z.J."/>
        </authorList>
    </citation>
    <scope>NUCLEOTIDE SEQUENCE [LARGE SCALE GENOMIC DNA]</scope>
    <source>
        <strain evidence="5">Lindl</strain>
    </source>
</reference>
<dbReference type="PANTHER" id="PTHR12709:SF3">
    <property type="entry name" value="DNA-DIRECTED RNA POLYMERASE V SUBUNIT 7"/>
    <property type="match status" value="1"/>
</dbReference>
<gene>
    <name evidence="5" type="ORF">IEQ34_019778</name>
</gene>
<dbReference type="EMBL" id="JAGFBR010000017">
    <property type="protein sequence ID" value="KAH0452479.1"/>
    <property type="molecule type" value="Genomic_DNA"/>
</dbReference>